<dbReference type="PROSITE" id="PS50297">
    <property type="entry name" value="ANK_REP_REGION"/>
    <property type="match status" value="1"/>
</dbReference>
<feature type="repeat" description="ANK" evidence="1">
    <location>
        <begin position="84"/>
        <end position="116"/>
    </location>
</feature>
<sequence>MNAFDPAQIYQAYNNRDASEFHRLLSAHPELLRNDDGRDYWMQSAAQVGWLEGVKVLHELGIGVNERPSTAGDEVNDPDDPFLQLEGPILMAAANGQLEVVRWLLDHGAQINFTVKDRPRCLSIDFAAQNGHLDVIKLLVERGGYFDATNHGVNAISLAEDHGQWEVFDYLHALGARTLRETTKPDYDRTHRRIRGTMRENLGPLSDWKDSVPGEPPIEICLIPANENSSVHTLFTVGLSDHPLPRGRWKQTCCELKVMLPADWPTGDEPRSSIDHAWPLEWLKKIAGELRQADRMPDEPILFMNGEPPKGLAEETELCGWLLMQALGESIDAPDYRYVGIYAIFPIYTDEAAYAREHGSDALAREFYSRDVPLHVVTERMNVVKQ</sequence>
<name>A0A1C3ETS5_9PLAN</name>
<feature type="domain" description="Suppressor of fused-like" evidence="2">
    <location>
        <begin position="214"/>
        <end position="373"/>
    </location>
</feature>
<evidence type="ECO:0000259" key="2">
    <source>
        <dbReference type="Pfam" id="PF05076"/>
    </source>
</evidence>
<evidence type="ECO:0000256" key="1">
    <source>
        <dbReference type="PROSITE-ProRule" id="PRU00023"/>
    </source>
</evidence>
<keyword evidence="1" id="KW-0040">ANK repeat</keyword>
<proteinExistence type="predicted"/>
<dbReference type="Pfam" id="PF12796">
    <property type="entry name" value="Ank_2"/>
    <property type="match status" value="1"/>
</dbReference>
<keyword evidence="4" id="KW-1185">Reference proteome</keyword>
<dbReference type="EMBL" id="LYDR01000010">
    <property type="protein sequence ID" value="ODA36609.1"/>
    <property type="molecule type" value="Genomic_DNA"/>
</dbReference>
<dbReference type="AlphaFoldDB" id="A0A1C3ETS5"/>
<dbReference type="SMART" id="SM00248">
    <property type="entry name" value="ANK"/>
    <property type="match status" value="3"/>
</dbReference>
<organism evidence="3 4">
    <name type="scientific">Planctopirus hydrillae</name>
    <dbReference type="NCBI Taxonomy" id="1841610"/>
    <lineage>
        <taxon>Bacteria</taxon>
        <taxon>Pseudomonadati</taxon>
        <taxon>Planctomycetota</taxon>
        <taxon>Planctomycetia</taxon>
        <taxon>Planctomycetales</taxon>
        <taxon>Planctomycetaceae</taxon>
        <taxon>Planctopirus</taxon>
    </lineage>
</organism>
<dbReference type="Pfam" id="PF05076">
    <property type="entry name" value="SUFU"/>
    <property type="match status" value="1"/>
</dbReference>
<dbReference type="Proteomes" id="UP000094828">
    <property type="component" value="Unassembled WGS sequence"/>
</dbReference>
<dbReference type="InterPro" id="IPR002110">
    <property type="entry name" value="Ankyrin_rpt"/>
</dbReference>
<dbReference type="STRING" id="1841610.A6X21_15860"/>
<reference evidence="3 4" key="1">
    <citation type="submission" date="2016-05" db="EMBL/GenBank/DDBJ databases">
        <title>Genomic and physiological characterization of Planctopirus sp. isolated from fresh water lake.</title>
        <authorList>
            <person name="Subhash Y."/>
            <person name="Ramana C."/>
        </authorList>
    </citation>
    <scope>NUCLEOTIDE SEQUENCE [LARGE SCALE GENOMIC DNA]</scope>
    <source>
        <strain evidence="3 4">JC280</strain>
    </source>
</reference>
<dbReference type="Gene3D" id="1.25.40.20">
    <property type="entry name" value="Ankyrin repeat-containing domain"/>
    <property type="match status" value="1"/>
</dbReference>
<dbReference type="PANTHER" id="PTHR44207">
    <property type="entry name" value="SURFACE ANTIGEN BSPA-LIKE-RELATED"/>
    <property type="match status" value="1"/>
</dbReference>
<evidence type="ECO:0000313" key="3">
    <source>
        <dbReference type="EMBL" id="ODA36609.1"/>
    </source>
</evidence>
<protein>
    <recommendedName>
        <fullName evidence="2">Suppressor of fused-like domain-containing protein</fullName>
    </recommendedName>
</protein>
<dbReference type="InterPro" id="IPR036770">
    <property type="entry name" value="Ankyrin_rpt-contain_sf"/>
</dbReference>
<dbReference type="PANTHER" id="PTHR44207:SF1">
    <property type="entry name" value="SURFACE ANTIGEN BSPA-LIKE"/>
    <property type="match status" value="1"/>
</dbReference>
<comment type="caution">
    <text evidence="3">The sequence shown here is derived from an EMBL/GenBank/DDBJ whole genome shotgun (WGS) entry which is preliminary data.</text>
</comment>
<dbReference type="InterPro" id="IPR020941">
    <property type="entry name" value="SUFU-like_domain"/>
</dbReference>
<feature type="repeat" description="ANK" evidence="1">
    <location>
        <begin position="124"/>
        <end position="151"/>
    </location>
</feature>
<dbReference type="SUPFAM" id="SSF48403">
    <property type="entry name" value="Ankyrin repeat"/>
    <property type="match status" value="1"/>
</dbReference>
<evidence type="ECO:0000313" key="4">
    <source>
        <dbReference type="Proteomes" id="UP000094828"/>
    </source>
</evidence>
<dbReference type="PROSITE" id="PS50088">
    <property type="entry name" value="ANK_REPEAT"/>
    <property type="match status" value="2"/>
</dbReference>
<accession>A0A1C3ETS5</accession>
<gene>
    <name evidence="3" type="ORF">A6X21_15860</name>
</gene>